<reference evidence="2" key="1">
    <citation type="submission" date="2020-07" db="EMBL/GenBank/DDBJ databases">
        <title>Genome sequence and genetic diversity analysis of an under-domesticated orphan crop, white fonio (Digitaria exilis).</title>
        <authorList>
            <person name="Bennetzen J.L."/>
            <person name="Chen S."/>
            <person name="Ma X."/>
            <person name="Wang X."/>
            <person name="Yssel A.E.J."/>
            <person name="Chaluvadi S.R."/>
            <person name="Johnson M."/>
            <person name="Gangashetty P."/>
            <person name="Hamidou F."/>
            <person name="Sanogo M.D."/>
            <person name="Zwaenepoel A."/>
            <person name="Wallace J."/>
            <person name="Van De Peer Y."/>
            <person name="Van Deynze A."/>
        </authorList>
    </citation>
    <scope>NUCLEOTIDE SEQUENCE</scope>
    <source>
        <tissue evidence="2">Leaves</tissue>
    </source>
</reference>
<feature type="region of interest" description="Disordered" evidence="1">
    <location>
        <begin position="110"/>
        <end position="147"/>
    </location>
</feature>
<dbReference type="Proteomes" id="UP000636709">
    <property type="component" value="Unassembled WGS sequence"/>
</dbReference>
<protein>
    <submittedName>
        <fullName evidence="2">Uncharacterized protein</fullName>
    </submittedName>
</protein>
<name>A0A835EWZ4_9POAL</name>
<feature type="compositionally biased region" description="Basic and acidic residues" evidence="1">
    <location>
        <begin position="429"/>
        <end position="438"/>
    </location>
</feature>
<gene>
    <name evidence="2" type="ORF">HU200_023110</name>
</gene>
<organism evidence="2 3">
    <name type="scientific">Digitaria exilis</name>
    <dbReference type="NCBI Taxonomy" id="1010633"/>
    <lineage>
        <taxon>Eukaryota</taxon>
        <taxon>Viridiplantae</taxon>
        <taxon>Streptophyta</taxon>
        <taxon>Embryophyta</taxon>
        <taxon>Tracheophyta</taxon>
        <taxon>Spermatophyta</taxon>
        <taxon>Magnoliopsida</taxon>
        <taxon>Liliopsida</taxon>
        <taxon>Poales</taxon>
        <taxon>Poaceae</taxon>
        <taxon>PACMAD clade</taxon>
        <taxon>Panicoideae</taxon>
        <taxon>Panicodae</taxon>
        <taxon>Paniceae</taxon>
        <taxon>Anthephorinae</taxon>
        <taxon>Digitaria</taxon>
    </lineage>
</organism>
<evidence type="ECO:0000256" key="1">
    <source>
        <dbReference type="SAM" id="MobiDB-lite"/>
    </source>
</evidence>
<feature type="compositionally biased region" description="Polar residues" evidence="1">
    <location>
        <begin position="452"/>
        <end position="464"/>
    </location>
</feature>
<feature type="compositionally biased region" description="Basic residues" evidence="1">
    <location>
        <begin position="111"/>
        <end position="129"/>
    </location>
</feature>
<sequence>MFVIKHSAYLQQRIAVDDHPLGRRRGGRYVIGRVGKPPLSPAHRTCGQHQQPDCRRRRRWALRPPLEEVALLERLAVVRRRPLVTRARPGPTTICFCGVGGVAPAAWYTTQKRKKKPKPKHKNKLKKTRSGVPIRARQATRPEEGSPLASRVYKLSPTARLLLCLLARSPADLDSVGEEERREQGETMAQAKAHQEEVAATGAVGGGGGGEPAHDGGFLSAMASKIGATMSGTNGSGGEAIDGTTASDGEAGKRDGDGEPDEEGGFLSAMASKIGAAIDGGGNAAVATDDDGIEKDDAAGGIFHKLLSSSPPDSSPASGTVETEEEKGLNGAGEQAGILSAMASKIGMSMSPANGNGNHNTEEDFKTNNGYSVDGSNGGEKVAETNGGGILNTMASKIGMAMSGANGDEDHGGSGVNAMAGNGDAAGVSKDEEKRDETNGGGGILSAVASKISMTVSGANGNVKHSTEDDGKTNNGDAVDHSKGEEKEKGHDANGAGIVEQIISNLPSDDKAPDSEEASLLIAIIED</sequence>
<feature type="region of interest" description="Disordered" evidence="1">
    <location>
        <begin position="402"/>
        <end position="498"/>
    </location>
</feature>
<dbReference type="AlphaFoldDB" id="A0A835EWZ4"/>
<feature type="compositionally biased region" description="Low complexity" evidence="1">
    <location>
        <begin position="308"/>
        <end position="318"/>
    </location>
</feature>
<evidence type="ECO:0000313" key="2">
    <source>
        <dbReference type="EMBL" id="KAF8721398.1"/>
    </source>
</evidence>
<feature type="region of interest" description="Disordered" evidence="1">
    <location>
        <begin position="349"/>
        <end position="387"/>
    </location>
</feature>
<evidence type="ECO:0000313" key="3">
    <source>
        <dbReference type="Proteomes" id="UP000636709"/>
    </source>
</evidence>
<feature type="region of interest" description="Disordered" evidence="1">
    <location>
        <begin position="303"/>
        <end position="333"/>
    </location>
</feature>
<feature type="compositionally biased region" description="Basic and acidic residues" evidence="1">
    <location>
        <begin position="465"/>
        <end position="492"/>
    </location>
</feature>
<proteinExistence type="predicted"/>
<feature type="region of interest" description="Disordered" evidence="1">
    <location>
        <begin position="230"/>
        <end position="265"/>
    </location>
</feature>
<dbReference type="EMBL" id="JACEFO010001685">
    <property type="protein sequence ID" value="KAF8721398.1"/>
    <property type="molecule type" value="Genomic_DNA"/>
</dbReference>
<accession>A0A835EWZ4</accession>
<keyword evidence="3" id="KW-1185">Reference proteome</keyword>
<dbReference type="OrthoDB" id="689633at2759"/>
<comment type="caution">
    <text evidence="2">The sequence shown here is derived from an EMBL/GenBank/DDBJ whole genome shotgun (WGS) entry which is preliminary data.</text>
</comment>